<comment type="similarity">
    <text evidence="1">Belongs to the CATSPERD family.</text>
</comment>
<keyword evidence="17" id="KW-1185">Reference proteome</keyword>
<dbReference type="Proteomes" id="UP001141327">
    <property type="component" value="Unassembled WGS sequence"/>
</dbReference>
<evidence type="ECO:0000256" key="3">
    <source>
        <dbReference type="ARBA" id="ARBA00022692"/>
    </source>
</evidence>
<evidence type="ECO:0000256" key="13">
    <source>
        <dbReference type="SAM" id="Phobius"/>
    </source>
</evidence>
<keyword evidence="3 13" id="KW-0812">Transmembrane</keyword>
<feature type="transmembrane region" description="Helical" evidence="13">
    <location>
        <begin position="1034"/>
        <end position="1053"/>
    </location>
</feature>
<evidence type="ECO:0000256" key="12">
    <source>
        <dbReference type="ARBA" id="ARBA00037793"/>
    </source>
</evidence>
<dbReference type="InterPro" id="IPR028751">
    <property type="entry name" value="CATSPERD/E"/>
</dbReference>
<evidence type="ECO:0000256" key="6">
    <source>
        <dbReference type="ARBA" id="ARBA00022989"/>
    </source>
</evidence>
<organism evidence="16 17">
    <name type="scientific">Paratrimastix pyriformis</name>
    <dbReference type="NCBI Taxonomy" id="342808"/>
    <lineage>
        <taxon>Eukaryota</taxon>
        <taxon>Metamonada</taxon>
        <taxon>Preaxostyla</taxon>
        <taxon>Paratrimastigidae</taxon>
        <taxon>Paratrimastix</taxon>
    </lineage>
</organism>
<evidence type="ECO:0000256" key="1">
    <source>
        <dbReference type="ARBA" id="ARBA00010246"/>
    </source>
</evidence>
<evidence type="ECO:0000256" key="11">
    <source>
        <dbReference type="ARBA" id="ARBA00023273"/>
    </source>
</evidence>
<evidence type="ECO:0000256" key="5">
    <source>
        <dbReference type="ARBA" id="ARBA00022846"/>
    </source>
</evidence>
<name>A0ABQ8UTP0_9EUKA</name>
<sequence>MKLSFSLCLFFIFLPHLVSAVGSNCYQWYIAGTSPLDSASGSDSPLEVPFSTVPFELRVWVTDMSPSDASEKAKTAYVPSTVSAEITREFHSLGIVPRPTWPDDAGLVIVNSTGSELPSTTEPDWFDGTDPDSGLRVAYWSTYLRTTVVHQVWHHSRKENALLTALADHQIPISMDTHNIDMNLLGCSIANPSSASAPDMAEVPILSVHKFSLPLALQTTTFPPPGVTTQSARESLNFHTDFCSRNIGAMWYTEPTTPSLAFALSQSTFASWTAYLAPACPPGATQLYDFTTTPQSAILLTDAGLCRSPLSLEAMSDLAVWTVSTFVNRTANATHPPTCSPPPDLGSFGFKGPGACDAILDKDGRPSLLNEYRTLYSTRVNATAPLWFTSDGGQVFQAISLPAGLSGSVKVRGSVPLLSYRRLATLVVLVDRAEQLWLYDLEWDGWSLGFEWTADATRLTRGGCSPRLMASGAGSGELLIGGADLWYSPNGGVSAHRVTLISSNTTVGELNAGECIVNMQTDVAGDFGVYTSQGRVFYGSMGVAYAYELVMSASTGTPENILDFTSGDRLYLRVAANPLTTNATANPTVTSTIAPVRSTLQASEPECPLVEVEVTSSLTNYIDIGENLTIVARVVPQDEDTANSINVAPAQPPPAQPITGHPAGVSVLTTTPGVLWDPPAAWGSLSDGARLNATISHRQTTVVITGREGIYSDYVAREEHTQGESDVRVGARAANLRCDPVEHYARIRIGPHPPHTHICPSAPLRPASTRAHVIPAATWRAPGLSTWPPRVTPHPTPGSHPAAGRVPPKRHLAVMEATGDRAVHRLRHGAPAYATFDAGSVSPWNASWALTNVSYDLDTYGCPFLVYHGTDGWRPRLGLYDDGVFLREVAADYVLYEVNGRIDWTYNATDTEPLTLFCPGSGMQAGCKYRSQDWAERFALQTSRDPDTAWLPADYRRCTQAATGVDLLANPWHPYSIINSTGISAIKFLSAGRDGTFVFKIRVIDPDFSLCELTAYVGLDVYGAPISPALGGSLLGIVYATIFVGLATSFVVYRWSRLHGKKN</sequence>
<reference evidence="16" key="1">
    <citation type="journal article" date="2022" name="bioRxiv">
        <title>Genomics of Preaxostyla Flagellates Illuminates Evolutionary Transitions and the Path Towards Mitochondrial Loss.</title>
        <authorList>
            <person name="Novak L.V.F."/>
            <person name="Treitli S.C."/>
            <person name="Pyrih J."/>
            <person name="Halakuc P."/>
            <person name="Pipaliya S.V."/>
            <person name="Vacek V."/>
            <person name="Brzon O."/>
            <person name="Soukal P."/>
            <person name="Eme L."/>
            <person name="Dacks J.B."/>
            <person name="Karnkowska A."/>
            <person name="Elias M."/>
            <person name="Hampl V."/>
        </authorList>
    </citation>
    <scope>NUCLEOTIDE SEQUENCE</scope>
    <source>
        <strain evidence="16">RCP-MX</strain>
    </source>
</reference>
<keyword evidence="6 13" id="KW-1133">Transmembrane helix</keyword>
<feature type="chain" id="PRO_5045907969" description="CATSPERD/E C-terminal domain-containing protein" evidence="14">
    <location>
        <begin position="21"/>
        <end position="1063"/>
    </location>
</feature>
<evidence type="ECO:0000256" key="7">
    <source>
        <dbReference type="ARBA" id="ARBA00023069"/>
    </source>
</evidence>
<dbReference type="InterPro" id="IPR053814">
    <property type="entry name" value="CATSPERD/E_C"/>
</dbReference>
<gene>
    <name evidence="16" type="ORF">PAPYR_2962</name>
</gene>
<keyword evidence="9" id="KW-1015">Disulfide bond</keyword>
<keyword evidence="2" id="KW-1003">Cell membrane</keyword>
<evidence type="ECO:0000259" key="15">
    <source>
        <dbReference type="Pfam" id="PF22850"/>
    </source>
</evidence>
<protein>
    <recommendedName>
        <fullName evidence="15">CATSPERD/E C-terminal domain-containing protein</fullName>
    </recommendedName>
</protein>
<keyword evidence="7" id="KW-0969">Cilium</keyword>
<feature type="domain" description="CATSPERD/E C-terminal" evidence="15">
    <location>
        <begin position="852"/>
        <end position="1030"/>
    </location>
</feature>
<accession>A0ABQ8UTP0</accession>
<keyword evidence="11" id="KW-0966">Cell projection</keyword>
<keyword evidence="8 13" id="KW-0472">Membrane</keyword>
<dbReference type="PANTHER" id="PTHR33722:SF4">
    <property type="entry name" value="CATION CHANNEL SPERM-ASSOCIATED PROTEIN SUBUNIT EPSILON-LIKE"/>
    <property type="match status" value="1"/>
</dbReference>
<feature type="signal peptide" evidence="14">
    <location>
        <begin position="1"/>
        <end position="20"/>
    </location>
</feature>
<evidence type="ECO:0000256" key="9">
    <source>
        <dbReference type="ARBA" id="ARBA00023157"/>
    </source>
</evidence>
<evidence type="ECO:0000256" key="4">
    <source>
        <dbReference type="ARBA" id="ARBA00022729"/>
    </source>
</evidence>
<keyword evidence="5" id="KW-0282">Flagellum</keyword>
<dbReference type="PANTHER" id="PTHR33722">
    <property type="entry name" value="CATION CHANNEL SPERM-ASSOCIATED PROTEIN SUBUNIT DELTA-RELATED"/>
    <property type="match status" value="1"/>
</dbReference>
<dbReference type="Pfam" id="PF22850">
    <property type="entry name" value="CATSPERD-E_C"/>
    <property type="match status" value="1"/>
</dbReference>
<comment type="caution">
    <text evidence="16">The sequence shown here is derived from an EMBL/GenBank/DDBJ whole genome shotgun (WGS) entry which is preliminary data.</text>
</comment>
<evidence type="ECO:0000256" key="2">
    <source>
        <dbReference type="ARBA" id="ARBA00022475"/>
    </source>
</evidence>
<evidence type="ECO:0000256" key="14">
    <source>
        <dbReference type="SAM" id="SignalP"/>
    </source>
</evidence>
<keyword evidence="4 14" id="KW-0732">Signal</keyword>
<evidence type="ECO:0000313" key="17">
    <source>
        <dbReference type="Proteomes" id="UP001141327"/>
    </source>
</evidence>
<proteinExistence type="inferred from homology"/>
<evidence type="ECO:0000313" key="16">
    <source>
        <dbReference type="EMBL" id="KAJ4460729.1"/>
    </source>
</evidence>
<keyword evidence="10" id="KW-0325">Glycoprotein</keyword>
<dbReference type="EMBL" id="JAPMOS010000011">
    <property type="protein sequence ID" value="KAJ4460729.1"/>
    <property type="molecule type" value="Genomic_DNA"/>
</dbReference>
<comment type="subcellular location">
    <subcellularLocation>
        <location evidence="12">Cell projection</location>
        <location evidence="12">Cilium</location>
        <location evidence="12">Flagellum membrane</location>
        <topology evidence="12">Single-pass type I membrane protein</topology>
    </subcellularLocation>
</comment>
<evidence type="ECO:0000256" key="8">
    <source>
        <dbReference type="ARBA" id="ARBA00023136"/>
    </source>
</evidence>
<evidence type="ECO:0000256" key="10">
    <source>
        <dbReference type="ARBA" id="ARBA00023180"/>
    </source>
</evidence>